<organism evidence="1 2">
    <name type="scientific">Plectus sambesii</name>
    <dbReference type="NCBI Taxonomy" id="2011161"/>
    <lineage>
        <taxon>Eukaryota</taxon>
        <taxon>Metazoa</taxon>
        <taxon>Ecdysozoa</taxon>
        <taxon>Nematoda</taxon>
        <taxon>Chromadorea</taxon>
        <taxon>Plectida</taxon>
        <taxon>Plectina</taxon>
        <taxon>Plectoidea</taxon>
        <taxon>Plectidae</taxon>
        <taxon>Plectus</taxon>
    </lineage>
</organism>
<dbReference type="WBParaSite" id="PSAMB.scaffold306size57772.g4710.t1">
    <property type="protein sequence ID" value="PSAMB.scaffold306size57772.g4710.t1"/>
    <property type="gene ID" value="PSAMB.scaffold306size57772.g4710"/>
</dbReference>
<proteinExistence type="predicted"/>
<keyword evidence="1" id="KW-1185">Reference proteome</keyword>
<sequence>MLHDFVAKVINAMANEIHKLLRNRRIRQHGGHEKDGILPDGLRKQLRTLTSRWRRRTDSLLDETVCCIDGGIWTHNDTLNFCALSNGWVRDTEMTIVGVGGAVQERTTSLRAADRAFTERTRMEVTMVKAQRWNVGK</sequence>
<evidence type="ECO:0000313" key="2">
    <source>
        <dbReference type="WBParaSite" id="PSAMB.scaffold306size57772.g4710.t1"/>
    </source>
</evidence>
<accession>A0A914W517</accession>
<protein>
    <submittedName>
        <fullName evidence="2">Uncharacterized protein</fullName>
    </submittedName>
</protein>
<dbReference type="AlphaFoldDB" id="A0A914W517"/>
<reference evidence="2" key="1">
    <citation type="submission" date="2022-11" db="UniProtKB">
        <authorList>
            <consortium name="WormBaseParasite"/>
        </authorList>
    </citation>
    <scope>IDENTIFICATION</scope>
</reference>
<name>A0A914W517_9BILA</name>
<dbReference type="Proteomes" id="UP000887566">
    <property type="component" value="Unplaced"/>
</dbReference>
<evidence type="ECO:0000313" key="1">
    <source>
        <dbReference type="Proteomes" id="UP000887566"/>
    </source>
</evidence>